<dbReference type="InterPro" id="IPR011051">
    <property type="entry name" value="RmlC_Cupin_sf"/>
</dbReference>
<name>A0ABV1M855_9NEIS</name>
<dbReference type="InterPro" id="IPR000595">
    <property type="entry name" value="cNMP-bd_dom"/>
</dbReference>
<dbReference type="SUPFAM" id="SSF51182">
    <property type="entry name" value="RmlC-like cupins"/>
    <property type="match status" value="1"/>
</dbReference>
<dbReference type="InterPro" id="IPR014710">
    <property type="entry name" value="RmlC-like_jellyroll"/>
</dbReference>
<feature type="domain" description="Cyclic nucleotide-binding" evidence="1">
    <location>
        <begin position="42"/>
        <end position="77"/>
    </location>
</feature>
<dbReference type="RefSeq" id="WP_349588734.1">
    <property type="nucleotide sequence ID" value="NZ_JBEFLD010000006.1"/>
</dbReference>
<sequence length="104" mass="11810">MQFTRARDFTASRAWGARDIASFDGVSARLHWTDQPYRWHINDGDELFVVLDGRVAMHYRDAERREHIQQLEAGDIFYASAGCEHLAHPQGAARILVIERAGSA</sequence>
<dbReference type="Proteomes" id="UP001433638">
    <property type="component" value="Unassembled WGS sequence"/>
</dbReference>
<dbReference type="Gene3D" id="2.60.120.10">
    <property type="entry name" value="Jelly Rolls"/>
    <property type="match status" value="1"/>
</dbReference>
<keyword evidence="3" id="KW-1185">Reference proteome</keyword>
<evidence type="ECO:0000313" key="2">
    <source>
        <dbReference type="EMBL" id="MEQ6291550.1"/>
    </source>
</evidence>
<evidence type="ECO:0000259" key="1">
    <source>
        <dbReference type="PROSITE" id="PS50042"/>
    </source>
</evidence>
<accession>A0ABV1M855</accession>
<comment type="caution">
    <text evidence="2">The sequence shown here is derived from an EMBL/GenBank/DDBJ whole genome shotgun (WGS) entry which is preliminary data.</text>
</comment>
<evidence type="ECO:0000313" key="3">
    <source>
        <dbReference type="Proteomes" id="UP001433638"/>
    </source>
</evidence>
<protein>
    <submittedName>
        <fullName evidence="2">Cupin domain-containing protein</fullName>
    </submittedName>
</protein>
<dbReference type="InterPro" id="IPR013096">
    <property type="entry name" value="Cupin_2"/>
</dbReference>
<reference evidence="2" key="1">
    <citation type="submission" date="2024-06" db="EMBL/GenBank/DDBJ databases">
        <title>Genome sequence of Vogesella sp. MAHUQ-64.</title>
        <authorList>
            <person name="Huq M.A."/>
        </authorList>
    </citation>
    <scope>NUCLEOTIDE SEQUENCE</scope>
    <source>
        <strain evidence="2">MAHUQ-64</strain>
    </source>
</reference>
<gene>
    <name evidence="2" type="ORF">ABNW52_13110</name>
</gene>
<dbReference type="Pfam" id="PF07883">
    <property type="entry name" value="Cupin_2"/>
    <property type="match status" value="1"/>
</dbReference>
<dbReference type="EMBL" id="JBEFLD010000006">
    <property type="protein sequence ID" value="MEQ6291550.1"/>
    <property type="molecule type" value="Genomic_DNA"/>
</dbReference>
<organism evidence="2 3">
    <name type="scientific">Vogesella oryzagri</name>
    <dbReference type="NCBI Taxonomy" id="3160864"/>
    <lineage>
        <taxon>Bacteria</taxon>
        <taxon>Pseudomonadati</taxon>
        <taxon>Pseudomonadota</taxon>
        <taxon>Betaproteobacteria</taxon>
        <taxon>Neisseriales</taxon>
        <taxon>Chromobacteriaceae</taxon>
        <taxon>Vogesella</taxon>
    </lineage>
</organism>
<proteinExistence type="predicted"/>
<dbReference type="PROSITE" id="PS50042">
    <property type="entry name" value="CNMP_BINDING_3"/>
    <property type="match status" value="1"/>
</dbReference>